<organism evidence="2 3">
    <name type="scientific">Allofournierella massiliensis</name>
    <dbReference type="NCBI Taxonomy" id="1650663"/>
    <lineage>
        <taxon>Bacteria</taxon>
        <taxon>Bacillati</taxon>
        <taxon>Bacillota</taxon>
        <taxon>Clostridia</taxon>
        <taxon>Eubacteriales</taxon>
        <taxon>Oscillospiraceae</taxon>
        <taxon>Allofournierella</taxon>
    </lineage>
</organism>
<dbReference type="RefSeq" id="WP_289599316.1">
    <property type="nucleotide sequence ID" value="NZ_JAUDCL010000005.1"/>
</dbReference>
<proteinExistence type="predicted"/>
<gene>
    <name evidence="2" type="ORF">QUW08_04505</name>
</gene>
<name>A0ABT7UQD6_9FIRM</name>
<dbReference type="GO" id="GO:0016787">
    <property type="term" value="F:hydrolase activity"/>
    <property type="evidence" value="ECO:0007669"/>
    <property type="project" value="UniProtKB-KW"/>
</dbReference>
<evidence type="ECO:0000313" key="3">
    <source>
        <dbReference type="Proteomes" id="UP001529380"/>
    </source>
</evidence>
<comment type="caution">
    <text evidence="2">The sequence shown here is derived from an EMBL/GenBank/DDBJ whole genome shotgun (WGS) entry which is preliminary data.</text>
</comment>
<dbReference type="Pfam" id="PF13472">
    <property type="entry name" value="Lipase_GDSL_2"/>
    <property type="match status" value="1"/>
</dbReference>
<reference evidence="2 3" key="1">
    <citation type="submission" date="2023-06" db="EMBL/GenBank/DDBJ databases">
        <title>Identification and characterization of horizontal gene transfer across gut microbiota members of farm animals based on homology search.</title>
        <authorList>
            <person name="Schwarzerova J."/>
            <person name="Nykrynova M."/>
            <person name="Jureckova K."/>
            <person name="Cejkova D."/>
            <person name="Rychlik I."/>
        </authorList>
    </citation>
    <scope>NUCLEOTIDE SEQUENCE [LARGE SCALE GENOMIC DNA]</scope>
    <source>
        <strain evidence="2 3">ET340</strain>
    </source>
</reference>
<dbReference type="InterPro" id="IPR036514">
    <property type="entry name" value="SGNH_hydro_sf"/>
</dbReference>
<keyword evidence="2" id="KW-0378">Hydrolase</keyword>
<reference evidence="3" key="2">
    <citation type="submission" date="2023-06" db="EMBL/GenBank/DDBJ databases">
        <title>Identification and characterization of horizontal gene transfer across gut microbiota members of farm animals based on homology search.</title>
        <authorList>
            <person name="Zeman M."/>
            <person name="Kubasova T."/>
            <person name="Jahodarova E."/>
            <person name="Nykrynova M."/>
            <person name="Rychlik I."/>
        </authorList>
    </citation>
    <scope>NUCLEOTIDE SEQUENCE [LARGE SCALE GENOMIC DNA]</scope>
    <source>
        <strain evidence="3">ET340</strain>
    </source>
</reference>
<accession>A0ABT7UQD6</accession>
<dbReference type="InterPro" id="IPR013830">
    <property type="entry name" value="SGNH_hydro"/>
</dbReference>
<evidence type="ECO:0000259" key="1">
    <source>
        <dbReference type="Pfam" id="PF13472"/>
    </source>
</evidence>
<keyword evidence="3" id="KW-1185">Reference proteome</keyword>
<dbReference type="Gene3D" id="3.40.50.1110">
    <property type="entry name" value="SGNH hydrolase"/>
    <property type="match status" value="1"/>
</dbReference>
<dbReference type="Proteomes" id="UP001529380">
    <property type="component" value="Unassembled WGS sequence"/>
</dbReference>
<dbReference type="CDD" id="cd00229">
    <property type="entry name" value="SGNH_hydrolase"/>
    <property type="match status" value="1"/>
</dbReference>
<protein>
    <submittedName>
        <fullName evidence="2">SGNH/GDSL hydrolase family protein</fullName>
    </submittedName>
</protein>
<reference evidence="2 3" key="3">
    <citation type="submission" date="2023-06" db="EMBL/GenBank/DDBJ databases">
        <authorList>
            <person name="Zeman M."/>
            <person name="Kubasova T."/>
            <person name="Jahodarova E."/>
            <person name="Nykrynova M."/>
            <person name="Rychlik I."/>
        </authorList>
    </citation>
    <scope>NUCLEOTIDE SEQUENCE [LARGE SCALE GENOMIC DNA]</scope>
    <source>
        <strain evidence="2 3">ET340</strain>
    </source>
</reference>
<dbReference type="EMBL" id="JAUDCL010000005">
    <property type="protein sequence ID" value="MDM8200558.1"/>
    <property type="molecule type" value="Genomic_DNA"/>
</dbReference>
<dbReference type="SUPFAM" id="SSF52266">
    <property type="entry name" value="SGNH hydrolase"/>
    <property type="match status" value="1"/>
</dbReference>
<evidence type="ECO:0000313" key="2">
    <source>
        <dbReference type="EMBL" id="MDM8200558.1"/>
    </source>
</evidence>
<feature type="domain" description="SGNH hydrolase-type esterase" evidence="1">
    <location>
        <begin position="21"/>
        <end position="180"/>
    </location>
</feature>
<sequence length="197" mass="21515">MKKPGEPYRILMLGNSLTFANDMPRMLALLTGAQVVHHTRGGARLSEQLNPKTRLGAQTQAALSQEHWDYVVLQEMSHGPISSPERFFASVKQLCTQIRAAGTVPVLYATWAYQKGSSKLAAKGWDYDEMAHNLAEAYRTAAKENQALLAEVGLQFYQLADTCNLYAADGGHPSEAGSRLAAATIAVVIQTHKENKS</sequence>